<dbReference type="EMBL" id="WKKG01000008">
    <property type="protein sequence ID" value="MRX69558.1"/>
    <property type="molecule type" value="Genomic_DNA"/>
</dbReference>
<accession>A0ABW9Q967</accession>
<dbReference type="Gene3D" id="3.40.710.10">
    <property type="entry name" value="DD-peptidase/beta-lactamase superfamily"/>
    <property type="match status" value="1"/>
</dbReference>
<dbReference type="Proteomes" id="UP000468990">
    <property type="component" value="Unassembled WGS sequence"/>
</dbReference>
<sequence>MIYLINHMNKLYFLLSFLWIVCTYGQSKEDMQLEKKLDELLSSKFRASEPGCEILVAKKGEIVYKKAFGSANLELNVPIKPEMVFKLGSITKQFTAVAILQLVEQGKISLQDSLQKFVPDFPSNSKKITIENLLTHTSGIRDYMQIDYPEPNLERRDFDPKELIDRFKNFPLEFEPGTKYKYSNSGYFLLGYIIEKISGKSYKAYLQDNILKPLNLNHIYFDTSNDIIPNRVNGYRKEGAEFKNADYWSMTIAYAAGELISNVDDLLKWNKELYSYKILKKETLEKAFVPFKLKDGSTTEYGYGWILKNINGIKSIEHGGSITGFLSNEIYFPEEDVFVAALFNCECAPKDELSVDITSLALGKTFQNEVKIDDALLNEYIGTYTLSKDTKRTIVIIKENGQLLAKISGQGTVALIFQSNTKFQFKNILGAECEFIKENGKVTKFNVSQNGNFEWKKN</sequence>
<dbReference type="InterPro" id="IPR050491">
    <property type="entry name" value="AmpC-like"/>
</dbReference>
<name>A0ABW9Q967_9FLAO</name>
<evidence type="ECO:0000259" key="1">
    <source>
        <dbReference type="Pfam" id="PF00144"/>
    </source>
</evidence>
<evidence type="ECO:0000313" key="3">
    <source>
        <dbReference type="Proteomes" id="UP000468990"/>
    </source>
</evidence>
<proteinExistence type="predicted"/>
<keyword evidence="3" id="KW-1185">Reference proteome</keyword>
<dbReference type="InterPro" id="IPR012338">
    <property type="entry name" value="Beta-lactam/transpept-like"/>
</dbReference>
<organism evidence="2 3">
    <name type="scientific">Flavobacterium resistens</name>
    <dbReference type="NCBI Taxonomy" id="443612"/>
    <lineage>
        <taxon>Bacteria</taxon>
        <taxon>Pseudomonadati</taxon>
        <taxon>Bacteroidota</taxon>
        <taxon>Flavobacteriia</taxon>
        <taxon>Flavobacteriales</taxon>
        <taxon>Flavobacteriaceae</taxon>
        <taxon>Flavobacterium</taxon>
    </lineage>
</organism>
<protein>
    <submittedName>
        <fullName evidence="2">Serine hydrolase</fullName>
    </submittedName>
</protein>
<comment type="caution">
    <text evidence="2">The sequence shown here is derived from an EMBL/GenBank/DDBJ whole genome shotgun (WGS) entry which is preliminary data.</text>
</comment>
<dbReference type="Pfam" id="PF00144">
    <property type="entry name" value="Beta-lactamase"/>
    <property type="match status" value="1"/>
</dbReference>
<gene>
    <name evidence="2" type="ORF">GJU42_16415</name>
</gene>
<dbReference type="InterPro" id="IPR001466">
    <property type="entry name" value="Beta-lactam-related"/>
</dbReference>
<dbReference type="PANTHER" id="PTHR46825">
    <property type="entry name" value="D-ALANYL-D-ALANINE-CARBOXYPEPTIDASE/ENDOPEPTIDASE AMPH"/>
    <property type="match status" value="1"/>
</dbReference>
<dbReference type="SUPFAM" id="SSF56601">
    <property type="entry name" value="beta-lactamase/transpeptidase-like"/>
    <property type="match status" value="1"/>
</dbReference>
<reference evidence="2 3" key="1">
    <citation type="submission" date="2019-11" db="EMBL/GenBank/DDBJ databases">
        <title>Flavobacterium resistens genome.</title>
        <authorList>
            <person name="Wilson V.M."/>
            <person name="Newman J.D."/>
        </authorList>
    </citation>
    <scope>NUCLEOTIDE SEQUENCE [LARGE SCALE GENOMIC DNA]</scope>
    <source>
        <strain evidence="2 3">DSM 19382</strain>
    </source>
</reference>
<feature type="domain" description="Beta-lactamase-related" evidence="1">
    <location>
        <begin position="48"/>
        <end position="346"/>
    </location>
</feature>
<dbReference type="GO" id="GO:0016787">
    <property type="term" value="F:hydrolase activity"/>
    <property type="evidence" value="ECO:0007669"/>
    <property type="project" value="UniProtKB-KW"/>
</dbReference>
<keyword evidence="2" id="KW-0378">Hydrolase</keyword>
<evidence type="ECO:0000313" key="2">
    <source>
        <dbReference type="EMBL" id="MRX69558.1"/>
    </source>
</evidence>
<dbReference type="PANTHER" id="PTHR46825:SF9">
    <property type="entry name" value="BETA-LACTAMASE-RELATED DOMAIN-CONTAINING PROTEIN"/>
    <property type="match status" value="1"/>
</dbReference>